<dbReference type="Proteomes" id="UP000605201">
    <property type="component" value="Unassembled WGS sequence"/>
</dbReference>
<accession>A0A8J6NUS9</accession>
<evidence type="ECO:0000313" key="1">
    <source>
        <dbReference type="EMBL" id="MBC8433754.1"/>
    </source>
</evidence>
<sequence length="258" mass="30057">MNNDNNMTPLVLSDTFRFSCSKRVPCFNECCQELNQYLTPYDILRLKNHLDLSSTLFLKRYTVQHTGPESGLPIITLKPNYDKELKCPFVTAKGCGVYEDRPSSCRTYPLARIVSRSRETGRINEQYMLLQEPHCRGFEQEQTQTVREWIKSQELAIYNQMNDMMLEIISLKNRRMPDQLDIKASMAFYKACYDLDKFRTDIFEKGLLDDQDLDPGVLEAIKNDDLVLLKVGLEWIKETLFNKKGKIQQCQQSVVRGQ</sequence>
<dbReference type="InterPro" id="IPR005358">
    <property type="entry name" value="Puta_zinc/iron-chelating_dom"/>
</dbReference>
<dbReference type="PANTHER" id="PTHR35866:SF1">
    <property type="entry name" value="YKGJ FAMILY CYSTEINE CLUSTER PROTEIN"/>
    <property type="match status" value="1"/>
</dbReference>
<name>A0A8J6NUS9_9BACT</name>
<reference evidence="1 2" key="1">
    <citation type="submission" date="2020-08" db="EMBL/GenBank/DDBJ databases">
        <title>Bridging the membrane lipid divide: bacteria of the FCB group superphylum have the potential to synthesize archaeal ether lipids.</title>
        <authorList>
            <person name="Villanueva L."/>
            <person name="Von Meijenfeldt F.A.B."/>
            <person name="Westbye A.B."/>
            <person name="Yadav S."/>
            <person name="Hopmans E.C."/>
            <person name="Dutilh B.E."/>
            <person name="Sinninghe Damste J.S."/>
        </authorList>
    </citation>
    <scope>NUCLEOTIDE SEQUENCE [LARGE SCALE GENOMIC DNA]</scope>
    <source>
        <strain evidence="1">NIOZ-UU17</strain>
    </source>
</reference>
<dbReference type="EMBL" id="JACNIG010000332">
    <property type="protein sequence ID" value="MBC8433754.1"/>
    <property type="molecule type" value="Genomic_DNA"/>
</dbReference>
<protein>
    <submittedName>
        <fullName evidence="1">YkgJ family cysteine cluster protein</fullName>
    </submittedName>
</protein>
<dbReference type="Pfam" id="PF03692">
    <property type="entry name" value="CxxCxxCC"/>
    <property type="match status" value="1"/>
</dbReference>
<evidence type="ECO:0000313" key="2">
    <source>
        <dbReference type="Proteomes" id="UP000605201"/>
    </source>
</evidence>
<dbReference type="PANTHER" id="PTHR35866">
    <property type="entry name" value="PUTATIVE-RELATED"/>
    <property type="match status" value="1"/>
</dbReference>
<organism evidence="1 2">
    <name type="scientific">Candidatus Desulfatibia vada</name>
    <dbReference type="NCBI Taxonomy" id="2841696"/>
    <lineage>
        <taxon>Bacteria</taxon>
        <taxon>Pseudomonadati</taxon>
        <taxon>Thermodesulfobacteriota</taxon>
        <taxon>Desulfobacteria</taxon>
        <taxon>Desulfobacterales</taxon>
        <taxon>Desulfobacterales incertae sedis</taxon>
        <taxon>Candidatus Desulfatibia</taxon>
    </lineage>
</organism>
<proteinExistence type="predicted"/>
<dbReference type="AlphaFoldDB" id="A0A8J6NUS9"/>
<comment type="caution">
    <text evidence="1">The sequence shown here is derived from an EMBL/GenBank/DDBJ whole genome shotgun (WGS) entry which is preliminary data.</text>
</comment>
<gene>
    <name evidence="1" type="ORF">H8D96_17735</name>
</gene>